<keyword evidence="3" id="KW-1185">Reference proteome</keyword>
<protein>
    <submittedName>
        <fullName evidence="2">NACHT domain-containing protein</fullName>
    </submittedName>
</protein>
<dbReference type="Proteomes" id="UP000198583">
    <property type="component" value="Unassembled WGS sequence"/>
</dbReference>
<dbReference type="Pfam" id="PF05729">
    <property type="entry name" value="NACHT"/>
    <property type="match status" value="1"/>
</dbReference>
<name>A0A1I6CQ91_9PSEU</name>
<dbReference type="SUPFAM" id="SSF52540">
    <property type="entry name" value="P-loop containing nucleoside triphosphate hydrolases"/>
    <property type="match status" value="1"/>
</dbReference>
<dbReference type="PANTHER" id="PTHR46312:SF2">
    <property type="entry name" value="NUCLEOTIDE-BINDING OLIGOMERIZATION DOMAIN-CONTAINING PROTEIN 2-LIKE"/>
    <property type="match status" value="1"/>
</dbReference>
<organism evidence="2 3">
    <name type="scientific">Lentzea waywayandensis</name>
    <dbReference type="NCBI Taxonomy" id="84724"/>
    <lineage>
        <taxon>Bacteria</taxon>
        <taxon>Bacillati</taxon>
        <taxon>Actinomycetota</taxon>
        <taxon>Actinomycetes</taxon>
        <taxon>Pseudonocardiales</taxon>
        <taxon>Pseudonocardiaceae</taxon>
        <taxon>Lentzea</taxon>
    </lineage>
</organism>
<proteinExistence type="predicted"/>
<feature type="domain" description="NACHT" evidence="1">
    <location>
        <begin position="151"/>
        <end position="321"/>
    </location>
</feature>
<evidence type="ECO:0000313" key="3">
    <source>
        <dbReference type="Proteomes" id="UP000198583"/>
    </source>
</evidence>
<evidence type="ECO:0000313" key="2">
    <source>
        <dbReference type="EMBL" id="SFQ95338.1"/>
    </source>
</evidence>
<dbReference type="STRING" id="84724.SAMN04488564_10177"/>
<dbReference type="InterPro" id="IPR027417">
    <property type="entry name" value="P-loop_NTPase"/>
</dbReference>
<dbReference type="InterPro" id="IPR007111">
    <property type="entry name" value="NACHT_NTPase"/>
</dbReference>
<reference evidence="3" key="1">
    <citation type="submission" date="2016-10" db="EMBL/GenBank/DDBJ databases">
        <authorList>
            <person name="Varghese N."/>
            <person name="Submissions S."/>
        </authorList>
    </citation>
    <scope>NUCLEOTIDE SEQUENCE [LARGE SCALE GENOMIC DNA]</scope>
    <source>
        <strain evidence="3">DSM 44232</strain>
    </source>
</reference>
<dbReference type="Gene3D" id="3.40.50.300">
    <property type="entry name" value="P-loop containing nucleotide triphosphate hydrolases"/>
    <property type="match status" value="1"/>
</dbReference>
<dbReference type="EMBL" id="FOYL01000001">
    <property type="protein sequence ID" value="SFQ95338.1"/>
    <property type="molecule type" value="Genomic_DNA"/>
</dbReference>
<evidence type="ECO:0000259" key="1">
    <source>
        <dbReference type="Pfam" id="PF05729"/>
    </source>
</evidence>
<gene>
    <name evidence="2" type="ORF">SAMN04488564_10177</name>
</gene>
<dbReference type="OrthoDB" id="135105at2"/>
<accession>A0A1I6CQ91</accession>
<dbReference type="InterPro" id="IPR016024">
    <property type="entry name" value="ARM-type_fold"/>
</dbReference>
<sequence>MSWDHPSVADEDLTSNSTGDVHGIAFQAHTVHGNVYLNGSSPTDNLPCAPPASWADAVGLPTEIEHLLWAQQQTADLLPYQLPGARTPALGTIYVRQGLGGGVEDSTTSQARSAPMLDEHGRLVEIPATPSVRVAVRPPSKLLRAALDADRHVLVLGGPGQGKSTLTLRLSADIAAEWTRRAPDDAPLAEPVIPLRVTARTLAQHLGSAFTQALADSAFVEHGRYLNGPLDPALFADRVAGCRWLLLVDALDEVTDSALRATLVHTLSAWATRGIHRVLLTTRPTEGGALAALQRAGAAHYELQPFDQEALRRFAHNWFEEIGEDHADRFLQQIHEAHLAELVEVPLLATIAAIVFEQYRDRPLPGNQYELYESYLNFILSSRPTVEVFEHHRVALVEHLGRTRLTSESSLTAAAQDWGSCNGVPRIDDLLRYLLNVGPFVKRGNDIAFLHQSFAEHVAATSKARELPSEFTPRHDSFAELLHEGYQEDSGTFARSVLLHHSHLNDGEADRTLRWLHTGGSEEHLLAARLLAHHLPASTPVVEKFLVTARAWAMTTRYPARLILRETSRATRHTGLAEWLAQLMGDPVAPWESRLEAAVALGVRLRCAYTDAAIALLRAAVDDMSAGVDGRLVAAEALAHSGSREREVAERGLRSVLEDEDASGADHRSAAVVLSAFGQDSRALAVSALERLMSDVDTPLRDVVEAATGLLEIDPEFQDQCAETFLSVLMDHSHSSAGWYDATIGLASLGRREQAAEALTARLASTTFPGGLRSGVASMLALLGPQHRVAAADYLLSEQDDPMVSRVDKLISAPELAHLGHRDRAVAVLRETLADPTSNWNHSNLAAMNLADLGPAFHGEAAAQFESALDHMLPKGYEYQQALRRLADIGEPHRSRSLDLMWALLADPDADPDSRCSVASDLVQFAPERHPEVAQHLLAIIKADNNPSVLVSAWRELVSFGPDLCREAKSALLALTEHVRDCVDAPLVLGRTFSSFGAADRALAADLLTMVARDERRSARPRLSAARGVNRLGRAYHRRAAGLLSELVEAGLPLSMNTATLLFAESGPGVRLVLAEALHGVLRNERTSSARVWSAVQSLVYLGHRAPDEVLRAVVADESAPFWRRMESALMLSDLDEKFLPVALTLHERGVAEMSFVMWQNYASKATRAGADIRERLRAMSGDPSASCQAKAAAAALLGREGIPELRAQADDAYLGLDLRSRSYSFLAAADPAFMADAVAFHRSVMDDLAQPVRIRCAMAVELMRLDRSATSSVISFLWRLAESPRLHVWERASAALQLASFDDPVSPRMVQIIVGLCRDPALNDTSRVRLAALLPRPHRTGMERVLLVDRSARLADRLPAPDSWGDRSFILESEEAVREILACPTSSREERRDAAKELGRLSEKHVPEAVGMLLADGSPEALAIAAKLGEWQPVLDRVLDEARPLRERLATVLRLPNMAANPTVRDMLLRQPHLSWRDRVDVLAYVGQFDELRALRDDQAGLLVQRWRAANKLVELTASDRSSAADLYRQIATDPAVRPSRRMQAAEDLGKLGARGRTEAELLTRAMLAEAGLPVRVRSNAANWLRNYLRTSQDEVLAIQRKLVAPTVLGRIYVLRSISWAPSQEALDELLALAADPALSPRIRLWCARSVVERRRDLRDRCAVVAKDIAFDADAPWQIRLRAARCLARWSEVMRADAIALVKKKCAE</sequence>
<dbReference type="PANTHER" id="PTHR46312">
    <property type="entry name" value="NACHT DOMAIN-CONTAINING PROTEIN"/>
    <property type="match status" value="1"/>
</dbReference>
<dbReference type="SUPFAM" id="SSF48371">
    <property type="entry name" value="ARM repeat"/>
    <property type="match status" value="1"/>
</dbReference>